<sequence length="121" mass="13285">MKTLSRVVMIVMVGALVDGCVYSPHELIQKELAVEYFSAKAPREVAGCIGDLFLKDCIQVSTVQTGTGLMIIRGGIDNYNASHGAYGAVLIEPEGTGSRVRYGEQLYWDPDNMAQRVRDCR</sequence>
<gene>
    <name evidence="1" type="ORF">M1B72_08875</name>
</gene>
<evidence type="ECO:0000313" key="2">
    <source>
        <dbReference type="Proteomes" id="UP000831485"/>
    </source>
</evidence>
<dbReference type="EMBL" id="CP096574">
    <property type="protein sequence ID" value="UPU37802.1"/>
    <property type="molecule type" value="Genomic_DNA"/>
</dbReference>
<dbReference type="Proteomes" id="UP000831485">
    <property type="component" value="Chromosome"/>
</dbReference>
<proteinExistence type="predicted"/>
<accession>A0ABY4LIH5</accession>
<reference evidence="1" key="1">
    <citation type="submission" date="2022-04" db="EMBL/GenBank/DDBJ databases">
        <authorList>
            <person name="Liu G."/>
        </authorList>
    </citation>
    <scope>NUCLEOTIDE SEQUENCE</scope>
    <source>
        <strain evidence="1">RG22</strain>
    </source>
</reference>
<protein>
    <recommendedName>
        <fullName evidence="3">Lipoprotein</fullName>
    </recommendedName>
</protein>
<name>A0ABY4LIH5_9BACT</name>
<evidence type="ECO:0000313" key="1">
    <source>
        <dbReference type="EMBL" id="UPU37802.1"/>
    </source>
</evidence>
<organism evidence="1 2">
    <name type="scientific">Geomonas paludis</name>
    <dbReference type="NCBI Taxonomy" id="2740185"/>
    <lineage>
        <taxon>Bacteria</taxon>
        <taxon>Pseudomonadati</taxon>
        <taxon>Thermodesulfobacteriota</taxon>
        <taxon>Desulfuromonadia</taxon>
        <taxon>Geobacterales</taxon>
        <taxon>Geobacteraceae</taxon>
        <taxon>Geomonas</taxon>
    </lineage>
</organism>
<evidence type="ECO:0008006" key="3">
    <source>
        <dbReference type="Google" id="ProtNLM"/>
    </source>
</evidence>
<dbReference type="RefSeq" id="WP_248647193.1">
    <property type="nucleotide sequence ID" value="NZ_CP096574.1"/>
</dbReference>
<keyword evidence="2" id="KW-1185">Reference proteome</keyword>